<proteinExistence type="predicted"/>
<dbReference type="InterPro" id="IPR050833">
    <property type="entry name" value="Poly_Biosynth_Transport"/>
</dbReference>
<feature type="transmembrane region" description="Helical" evidence="6">
    <location>
        <begin position="271"/>
        <end position="304"/>
    </location>
</feature>
<feature type="transmembrane region" description="Helical" evidence="6">
    <location>
        <begin position="413"/>
        <end position="433"/>
    </location>
</feature>
<dbReference type="InterPro" id="IPR002797">
    <property type="entry name" value="Polysacc_synth"/>
</dbReference>
<dbReference type="Pfam" id="PF01943">
    <property type="entry name" value="Polysacc_synt"/>
    <property type="match status" value="1"/>
</dbReference>
<dbReference type="PANTHER" id="PTHR30250">
    <property type="entry name" value="PST FAMILY PREDICTED COLANIC ACID TRANSPORTER"/>
    <property type="match status" value="1"/>
</dbReference>
<evidence type="ECO:0000256" key="1">
    <source>
        <dbReference type="ARBA" id="ARBA00004651"/>
    </source>
</evidence>
<keyword evidence="3 6" id="KW-0812">Transmembrane</keyword>
<evidence type="ECO:0000256" key="6">
    <source>
        <dbReference type="SAM" id="Phobius"/>
    </source>
</evidence>
<feature type="transmembrane region" description="Helical" evidence="6">
    <location>
        <begin position="361"/>
        <end position="381"/>
    </location>
</feature>
<feature type="transmembrane region" description="Helical" evidence="6">
    <location>
        <begin position="12"/>
        <end position="30"/>
    </location>
</feature>
<feature type="transmembrane region" description="Helical" evidence="6">
    <location>
        <begin position="186"/>
        <end position="210"/>
    </location>
</feature>
<gene>
    <name evidence="7" type="ORF">H9763_05860</name>
</gene>
<feature type="transmembrane region" description="Helical" evidence="6">
    <location>
        <begin position="50"/>
        <end position="70"/>
    </location>
</feature>
<keyword evidence="4 6" id="KW-1133">Transmembrane helix</keyword>
<organism evidence="7 8">
    <name type="scientific">Candidatus Eisenbergiella merdigallinarum</name>
    <dbReference type="NCBI Taxonomy" id="2838552"/>
    <lineage>
        <taxon>Bacteria</taxon>
        <taxon>Bacillati</taxon>
        <taxon>Bacillota</taxon>
        <taxon>Clostridia</taxon>
        <taxon>Lachnospirales</taxon>
        <taxon>Lachnospiraceae</taxon>
        <taxon>Eisenbergiella</taxon>
    </lineage>
</organism>
<evidence type="ECO:0000256" key="2">
    <source>
        <dbReference type="ARBA" id="ARBA00022475"/>
    </source>
</evidence>
<keyword evidence="2" id="KW-1003">Cell membrane</keyword>
<comment type="caution">
    <text evidence="7">The sequence shown here is derived from an EMBL/GenBank/DDBJ whole genome shotgun (WGS) entry which is preliminary data.</text>
</comment>
<dbReference type="CDD" id="cd13124">
    <property type="entry name" value="MATE_SpoVB_like"/>
    <property type="match status" value="1"/>
</dbReference>
<reference evidence="7" key="1">
    <citation type="journal article" date="2021" name="PeerJ">
        <title>Extensive microbial diversity within the chicken gut microbiome revealed by metagenomics and culture.</title>
        <authorList>
            <person name="Gilroy R."/>
            <person name="Ravi A."/>
            <person name="Getino M."/>
            <person name="Pursley I."/>
            <person name="Horton D.L."/>
            <person name="Alikhan N.F."/>
            <person name="Baker D."/>
            <person name="Gharbi K."/>
            <person name="Hall N."/>
            <person name="Watson M."/>
            <person name="Adriaenssens E.M."/>
            <person name="Foster-Nyarko E."/>
            <person name="Jarju S."/>
            <person name="Secka A."/>
            <person name="Antonio M."/>
            <person name="Oren A."/>
            <person name="Chaudhuri R.R."/>
            <person name="La Ragione R."/>
            <person name="Hildebrand F."/>
            <person name="Pallen M.J."/>
        </authorList>
    </citation>
    <scope>NUCLEOTIDE SEQUENCE</scope>
    <source>
        <strain evidence="7">USAMLcec3-2134</strain>
    </source>
</reference>
<name>A0A9D2SCI4_9FIRM</name>
<evidence type="ECO:0000256" key="5">
    <source>
        <dbReference type="ARBA" id="ARBA00023136"/>
    </source>
</evidence>
<reference evidence="7" key="2">
    <citation type="submission" date="2021-04" db="EMBL/GenBank/DDBJ databases">
        <authorList>
            <person name="Gilroy R."/>
        </authorList>
    </citation>
    <scope>NUCLEOTIDE SEQUENCE</scope>
    <source>
        <strain evidence="7">USAMLcec3-2134</strain>
    </source>
</reference>
<evidence type="ECO:0000313" key="8">
    <source>
        <dbReference type="Proteomes" id="UP000886883"/>
    </source>
</evidence>
<keyword evidence="5 6" id="KW-0472">Membrane</keyword>
<feature type="transmembrane region" description="Helical" evidence="6">
    <location>
        <begin position="82"/>
        <end position="104"/>
    </location>
</feature>
<dbReference type="PANTHER" id="PTHR30250:SF24">
    <property type="entry name" value="STAGE V SPORULATION PROTEIN B"/>
    <property type="match status" value="1"/>
</dbReference>
<evidence type="ECO:0000313" key="7">
    <source>
        <dbReference type="EMBL" id="HJB90980.1"/>
    </source>
</evidence>
<evidence type="ECO:0000256" key="3">
    <source>
        <dbReference type="ARBA" id="ARBA00022692"/>
    </source>
</evidence>
<dbReference type="Proteomes" id="UP000886883">
    <property type="component" value="Unassembled WGS sequence"/>
</dbReference>
<accession>A0A9D2SCI4</accession>
<comment type="subcellular location">
    <subcellularLocation>
        <location evidence="1">Cell membrane</location>
        <topology evidence="1">Multi-pass membrane protein</topology>
    </subcellularLocation>
</comment>
<dbReference type="PIRSF" id="PIRSF038958">
    <property type="entry name" value="PG_synth_SpoVB"/>
    <property type="match status" value="1"/>
</dbReference>
<protein>
    <submittedName>
        <fullName evidence="7">Polysaccharide biosynthesis protein</fullName>
    </submittedName>
</protein>
<sequence length="440" mass="47429">MKKNALIKGTLILTAAGFASRLIGFFYRIFLSRMFGEEGMGIYELMNPVLSLTFALCTSGIQSAISKFVAAESGPSCVASRLRILLSGMVFSGLLSAGCAALIYRGAEFISVSLLMEPRCASLLRIAALSFPAACLHSCINGYYYGIKRAGLPALCQLIEQSFRVGSVFLFWQYSLSHSVVFSINVAAVGLVIGEFASTLASIPMAWFHFAGQLPFPAPARARYSAIMGRLFCFAAPLSANRVLLHLLGAVESARIPASLQQFGYSQTQALSIYGVFTGMAMTCIHFPGALTNSVSVLLMPLVAEADARNNVAAIRSAILKCVRYCLLLGFFCLAAFLLTGDFLGTVLFHSELTGRFIRTLSFLCPFLYLNTTLLSVLNGLGKTGATFALSMASILTRLAFVFFAIPSFGIQGYLWGMLAGQLLVTSASFLILRSCLRRP</sequence>
<feature type="transmembrane region" description="Helical" evidence="6">
    <location>
        <begin position="388"/>
        <end position="407"/>
    </location>
</feature>
<evidence type="ECO:0000256" key="4">
    <source>
        <dbReference type="ARBA" id="ARBA00022989"/>
    </source>
</evidence>
<dbReference type="InterPro" id="IPR024923">
    <property type="entry name" value="PG_synth_SpoVB"/>
</dbReference>
<feature type="transmembrane region" description="Helical" evidence="6">
    <location>
        <begin position="325"/>
        <end position="349"/>
    </location>
</feature>
<dbReference type="EMBL" id="DWXE01000020">
    <property type="protein sequence ID" value="HJB90980.1"/>
    <property type="molecule type" value="Genomic_DNA"/>
</dbReference>
<dbReference type="GO" id="GO:0005886">
    <property type="term" value="C:plasma membrane"/>
    <property type="evidence" value="ECO:0007669"/>
    <property type="project" value="UniProtKB-SubCell"/>
</dbReference>
<feature type="transmembrane region" description="Helical" evidence="6">
    <location>
        <begin position="124"/>
        <end position="145"/>
    </location>
</feature>
<dbReference type="AlphaFoldDB" id="A0A9D2SCI4"/>